<sequence length="264" mass="31452">MILWQKLFNKQFIKRLVPYFFIVTTLLIVVFNDFFGKEEDYHIFILLFFLSMIVWMIRWLIIQIKLILRLKKDKTQAELMHLKSQVNPHFFFNTLNNLYGLVELNPTKAQQLILKLSDMMRYSIYEGQNDWVSLADEITYLENYMDLHKMRYHKEINISFEVATEDRNIKIMPLLFIIMVENAFKHGVEKLRKNAFVYIRLKATLKHVEFEIENNFDAEETGGNPGIGLNNLKKRLELVYFKKHELAISTSQAAVYKISLKLTL</sequence>
<dbReference type="InterPro" id="IPR050640">
    <property type="entry name" value="Bact_2-comp_sensor_kinase"/>
</dbReference>
<feature type="domain" description="Signal transduction histidine kinase internal region" evidence="2">
    <location>
        <begin position="77"/>
        <end position="155"/>
    </location>
</feature>
<reference evidence="3 4" key="1">
    <citation type="submission" date="2016-10" db="EMBL/GenBank/DDBJ databases">
        <authorList>
            <person name="de Groot N.N."/>
        </authorList>
    </citation>
    <scope>NUCLEOTIDE SEQUENCE [LARGE SCALE GENOMIC DNA]</scope>
    <source>
        <strain evidence="3 4">DSM 18684</strain>
    </source>
</reference>
<dbReference type="PANTHER" id="PTHR34220">
    <property type="entry name" value="SENSOR HISTIDINE KINASE YPDA"/>
    <property type="match status" value="1"/>
</dbReference>
<dbReference type="InterPro" id="IPR010559">
    <property type="entry name" value="Sig_transdc_His_kin_internal"/>
</dbReference>
<name>A0A1I3A488_9SPHI</name>
<evidence type="ECO:0000259" key="2">
    <source>
        <dbReference type="Pfam" id="PF06580"/>
    </source>
</evidence>
<dbReference type="Pfam" id="PF06580">
    <property type="entry name" value="His_kinase"/>
    <property type="match status" value="1"/>
</dbReference>
<dbReference type="SUPFAM" id="SSF55874">
    <property type="entry name" value="ATPase domain of HSP90 chaperone/DNA topoisomerase II/histidine kinase"/>
    <property type="match status" value="1"/>
</dbReference>
<organism evidence="3 4">
    <name type="scientific">Pedobacter insulae</name>
    <dbReference type="NCBI Taxonomy" id="414048"/>
    <lineage>
        <taxon>Bacteria</taxon>
        <taxon>Pseudomonadati</taxon>
        <taxon>Bacteroidota</taxon>
        <taxon>Sphingobacteriia</taxon>
        <taxon>Sphingobacteriales</taxon>
        <taxon>Sphingobacteriaceae</taxon>
        <taxon>Pedobacter</taxon>
    </lineage>
</organism>
<dbReference type="AlphaFoldDB" id="A0A1I3A488"/>
<accession>A0A1I3A488</accession>
<dbReference type="GO" id="GO:0016020">
    <property type="term" value="C:membrane"/>
    <property type="evidence" value="ECO:0007669"/>
    <property type="project" value="InterPro"/>
</dbReference>
<protein>
    <submittedName>
        <fullName evidence="3">Histidine kinase</fullName>
    </submittedName>
</protein>
<evidence type="ECO:0000313" key="4">
    <source>
        <dbReference type="Proteomes" id="UP000199666"/>
    </source>
</evidence>
<proteinExistence type="predicted"/>
<dbReference type="GO" id="GO:0000155">
    <property type="term" value="F:phosphorelay sensor kinase activity"/>
    <property type="evidence" value="ECO:0007669"/>
    <property type="project" value="InterPro"/>
</dbReference>
<dbReference type="InterPro" id="IPR036890">
    <property type="entry name" value="HATPase_C_sf"/>
</dbReference>
<keyword evidence="1" id="KW-1133">Transmembrane helix</keyword>
<dbReference type="Gene3D" id="3.30.565.10">
    <property type="entry name" value="Histidine kinase-like ATPase, C-terminal domain"/>
    <property type="match status" value="1"/>
</dbReference>
<dbReference type="EMBL" id="FOPP01000012">
    <property type="protein sequence ID" value="SFH44101.1"/>
    <property type="molecule type" value="Genomic_DNA"/>
</dbReference>
<keyword evidence="1" id="KW-0472">Membrane</keyword>
<evidence type="ECO:0000313" key="3">
    <source>
        <dbReference type="EMBL" id="SFH44101.1"/>
    </source>
</evidence>
<dbReference type="PANTHER" id="PTHR34220:SF7">
    <property type="entry name" value="SENSOR HISTIDINE KINASE YPDA"/>
    <property type="match status" value="1"/>
</dbReference>
<keyword evidence="3" id="KW-0808">Transferase</keyword>
<keyword evidence="3" id="KW-0418">Kinase</keyword>
<keyword evidence="4" id="KW-1185">Reference proteome</keyword>
<evidence type="ECO:0000256" key="1">
    <source>
        <dbReference type="SAM" id="Phobius"/>
    </source>
</evidence>
<dbReference type="OrthoDB" id="9792992at2"/>
<dbReference type="Proteomes" id="UP000199666">
    <property type="component" value="Unassembled WGS sequence"/>
</dbReference>
<feature type="transmembrane region" description="Helical" evidence="1">
    <location>
        <begin position="16"/>
        <end position="35"/>
    </location>
</feature>
<gene>
    <name evidence="3" type="ORF">SAMN04489864_112108</name>
</gene>
<dbReference type="STRING" id="414048.SAMN04489864_112108"/>
<keyword evidence="1" id="KW-0812">Transmembrane</keyword>
<feature type="transmembrane region" description="Helical" evidence="1">
    <location>
        <begin position="41"/>
        <end position="61"/>
    </location>
</feature>